<comment type="caution">
    <text evidence="8">The sequence shown here is derived from an EMBL/GenBank/DDBJ whole genome shotgun (WGS) entry which is preliminary data.</text>
</comment>
<evidence type="ECO:0000256" key="3">
    <source>
        <dbReference type="ARBA" id="ARBA00022692"/>
    </source>
</evidence>
<protein>
    <submittedName>
        <fullName evidence="8">Cation efflux family protein</fullName>
    </submittedName>
</protein>
<proteinExistence type="predicted"/>
<evidence type="ECO:0000256" key="1">
    <source>
        <dbReference type="ARBA" id="ARBA00004141"/>
    </source>
</evidence>
<comment type="subcellular location">
    <subcellularLocation>
        <location evidence="1">Membrane</location>
        <topology evidence="1">Multi-pass membrane protein</topology>
    </subcellularLocation>
</comment>
<dbReference type="GO" id="GO:0008324">
    <property type="term" value="F:monoatomic cation transmembrane transporter activity"/>
    <property type="evidence" value="ECO:0007669"/>
    <property type="project" value="InterPro"/>
</dbReference>
<dbReference type="RefSeq" id="WP_103704818.1">
    <property type="nucleotide sequence ID" value="NZ_PQGA01000006.1"/>
</dbReference>
<dbReference type="Pfam" id="PF01545">
    <property type="entry name" value="Cation_efflux"/>
    <property type="match status" value="1"/>
</dbReference>
<feature type="transmembrane region" description="Helical" evidence="6">
    <location>
        <begin position="159"/>
        <end position="179"/>
    </location>
</feature>
<reference evidence="8 9" key="1">
    <citation type="submission" date="2018-01" db="EMBL/GenBank/DDBJ databases">
        <title>Genomic Encyclopedia of Type Strains, Phase III (KMG-III): the genomes of soil and plant-associated and newly described type strains.</title>
        <authorList>
            <person name="Whitman W."/>
        </authorList>
    </citation>
    <scope>NUCLEOTIDE SEQUENCE [LARGE SCALE GENOMIC DNA]</scope>
    <source>
        <strain evidence="8 9">JCM 18070</strain>
    </source>
</reference>
<dbReference type="InterPro" id="IPR058533">
    <property type="entry name" value="Cation_efflux_TM"/>
</dbReference>
<evidence type="ECO:0000256" key="6">
    <source>
        <dbReference type="SAM" id="Phobius"/>
    </source>
</evidence>
<keyword evidence="2" id="KW-0813">Transport</keyword>
<name>A0A2S4MA76_9BURK</name>
<evidence type="ECO:0000256" key="2">
    <source>
        <dbReference type="ARBA" id="ARBA00022448"/>
    </source>
</evidence>
<keyword evidence="9" id="KW-1185">Reference proteome</keyword>
<evidence type="ECO:0000256" key="4">
    <source>
        <dbReference type="ARBA" id="ARBA00022989"/>
    </source>
</evidence>
<feature type="transmembrane region" description="Helical" evidence="6">
    <location>
        <begin position="39"/>
        <end position="58"/>
    </location>
</feature>
<keyword evidence="3 6" id="KW-0812">Transmembrane</keyword>
<accession>A0A2S4MA76</accession>
<dbReference type="EMBL" id="PQGA01000006">
    <property type="protein sequence ID" value="POR51571.1"/>
    <property type="molecule type" value="Genomic_DNA"/>
</dbReference>
<dbReference type="SUPFAM" id="SSF161111">
    <property type="entry name" value="Cation efflux protein transmembrane domain-like"/>
    <property type="match status" value="1"/>
</dbReference>
<evidence type="ECO:0000313" key="9">
    <source>
        <dbReference type="Proteomes" id="UP000237381"/>
    </source>
</evidence>
<dbReference type="InterPro" id="IPR027469">
    <property type="entry name" value="Cation_efflux_TMD_sf"/>
</dbReference>
<dbReference type="PANTHER" id="PTHR43840:SF15">
    <property type="entry name" value="MITOCHONDRIAL METAL TRANSPORTER 1-RELATED"/>
    <property type="match status" value="1"/>
</dbReference>
<feature type="transmembrane region" description="Helical" evidence="6">
    <location>
        <begin position="70"/>
        <end position="95"/>
    </location>
</feature>
<dbReference type="OrthoDB" id="9104644at2"/>
<keyword evidence="4 6" id="KW-1133">Transmembrane helix</keyword>
<dbReference type="GO" id="GO:0016020">
    <property type="term" value="C:membrane"/>
    <property type="evidence" value="ECO:0007669"/>
    <property type="project" value="UniProtKB-SubCell"/>
</dbReference>
<feature type="transmembrane region" description="Helical" evidence="6">
    <location>
        <begin position="185"/>
        <end position="207"/>
    </location>
</feature>
<dbReference type="InterPro" id="IPR050291">
    <property type="entry name" value="CDF_Transporter"/>
</dbReference>
<dbReference type="Proteomes" id="UP000237381">
    <property type="component" value="Unassembled WGS sequence"/>
</dbReference>
<evidence type="ECO:0000313" key="8">
    <source>
        <dbReference type="EMBL" id="POR51571.1"/>
    </source>
</evidence>
<gene>
    <name evidence="8" type="ORF">B0G62_106105</name>
</gene>
<feature type="domain" description="Cation efflux protein transmembrane" evidence="7">
    <location>
        <begin position="9"/>
        <end position="193"/>
    </location>
</feature>
<evidence type="ECO:0000259" key="7">
    <source>
        <dbReference type="Pfam" id="PF01545"/>
    </source>
</evidence>
<dbReference type="Gene3D" id="1.20.1510.10">
    <property type="entry name" value="Cation efflux protein transmembrane domain"/>
    <property type="match status" value="1"/>
</dbReference>
<sequence length="220" mass="23533">MKTLKRASLVTLLINLVLMIFQVWAGWTSGSNAMVADGAHSLMDVVTDGLVAAAIFWVHNNPDGHRKHLLPVVAAFASLMVMAIGAEFLLISFFAPATQGDDAYRHVTLYSLAIALASFLVKACLYGYLKWAAAQAEKHGHASYAGVLRASARHTCADSISSCIAAIGVTGMLAGAPLFDKGATALIGCLIFLFGFMQKENPVWLLASRFIRSIRSGKFA</sequence>
<feature type="transmembrane region" description="Helical" evidence="6">
    <location>
        <begin position="107"/>
        <end position="129"/>
    </location>
</feature>
<feature type="transmembrane region" description="Helical" evidence="6">
    <location>
        <begin position="7"/>
        <end position="27"/>
    </location>
</feature>
<evidence type="ECO:0000256" key="5">
    <source>
        <dbReference type="ARBA" id="ARBA00023136"/>
    </source>
</evidence>
<dbReference type="PANTHER" id="PTHR43840">
    <property type="entry name" value="MITOCHONDRIAL METAL TRANSPORTER 1-RELATED"/>
    <property type="match status" value="1"/>
</dbReference>
<dbReference type="AlphaFoldDB" id="A0A2S4MA76"/>
<keyword evidence="5 6" id="KW-0472">Membrane</keyword>
<organism evidence="8 9">
    <name type="scientific">Paraburkholderia eburnea</name>
    <dbReference type="NCBI Taxonomy" id="1189126"/>
    <lineage>
        <taxon>Bacteria</taxon>
        <taxon>Pseudomonadati</taxon>
        <taxon>Pseudomonadota</taxon>
        <taxon>Betaproteobacteria</taxon>
        <taxon>Burkholderiales</taxon>
        <taxon>Burkholderiaceae</taxon>
        <taxon>Paraburkholderia</taxon>
    </lineage>
</organism>